<reference evidence="1" key="1">
    <citation type="journal article" date="2020" name="Nature">
        <title>Giant virus diversity and host interactions through global metagenomics.</title>
        <authorList>
            <person name="Schulz F."/>
            <person name="Roux S."/>
            <person name="Paez-Espino D."/>
            <person name="Jungbluth S."/>
            <person name="Walsh D.A."/>
            <person name="Denef V.J."/>
            <person name="McMahon K.D."/>
            <person name="Konstantinidis K.T."/>
            <person name="Eloe-Fadrosh E.A."/>
            <person name="Kyrpides N.C."/>
            <person name="Woyke T."/>
        </authorList>
    </citation>
    <scope>NUCLEOTIDE SEQUENCE</scope>
    <source>
        <strain evidence="1">GVMAG-S-1062768-28</strain>
    </source>
</reference>
<organism evidence="1">
    <name type="scientific">viral metagenome</name>
    <dbReference type="NCBI Taxonomy" id="1070528"/>
    <lineage>
        <taxon>unclassified sequences</taxon>
        <taxon>metagenomes</taxon>
        <taxon>organismal metagenomes</taxon>
    </lineage>
</organism>
<accession>A0A6C0JU26</accession>
<name>A0A6C0JU26_9ZZZZ</name>
<protein>
    <submittedName>
        <fullName evidence="1">Uncharacterized protein</fullName>
    </submittedName>
</protein>
<evidence type="ECO:0000313" key="1">
    <source>
        <dbReference type="EMBL" id="QHU07917.1"/>
    </source>
</evidence>
<dbReference type="EMBL" id="MN740694">
    <property type="protein sequence ID" value="QHU07917.1"/>
    <property type="molecule type" value="Genomic_DNA"/>
</dbReference>
<proteinExistence type="predicted"/>
<dbReference type="AlphaFoldDB" id="A0A6C0JU26"/>
<sequence>MEDAILCSHINFVISRQKNLDVKPKHQYRLVDGYNHYQQKNEK</sequence>